<organism evidence="2 3">
    <name type="scientific">Zymoseptoria brevis</name>
    <dbReference type="NCBI Taxonomy" id="1047168"/>
    <lineage>
        <taxon>Eukaryota</taxon>
        <taxon>Fungi</taxon>
        <taxon>Dikarya</taxon>
        <taxon>Ascomycota</taxon>
        <taxon>Pezizomycotina</taxon>
        <taxon>Dothideomycetes</taxon>
        <taxon>Dothideomycetidae</taxon>
        <taxon>Mycosphaerellales</taxon>
        <taxon>Mycosphaerellaceae</taxon>
        <taxon>Zymoseptoria</taxon>
    </lineage>
</organism>
<dbReference type="Proteomes" id="UP000033647">
    <property type="component" value="Unassembled WGS sequence"/>
</dbReference>
<proteinExistence type="predicted"/>
<evidence type="ECO:0000256" key="1">
    <source>
        <dbReference type="SAM" id="MobiDB-lite"/>
    </source>
</evidence>
<feature type="region of interest" description="Disordered" evidence="1">
    <location>
        <begin position="59"/>
        <end position="94"/>
    </location>
</feature>
<name>A0A0F4GDC6_9PEZI</name>
<feature type="compositionally biased region" description="Low complexity" evidence="1">
    <location>
        <begin position="72"/>
        <end position="83"/>
    </location>
</feature>
<evidence type="ECO:0000313" key="3">
    <source>
        <dbReference type="Proteomes" id="UP000033647"/>
    </source>
</evidence>
<accession>A0A0F4GDC6</accession>
<sequence>MSLLRSFTTRLNKTETTGIDAPLGRAASQRNGKPIYRSQISSPLSLVSTTNMLSYNAPNIDGTSPISHREVSSSNTTSSAASSDGEHSDASTMDIHTDTDASSIDECNSPGPEPNHLSCYFKPAVDTRSSTASSKTSFDAPTIPQRVPSHSKKAHESIHRKRSVQRMMSPPSSILRMSTEMFPPVSTIEETNEHNPFSNELAQLDEAVEDLSTAVQDVETQEDIACMTSLDLAQFCASEYLAEIHGLTSSPAMASEQPIWI</sequence>
<keyword evidence="3" id="KW-1185">Reference proteome</keyword>
<feature type="region of interest" description="Disordered" evidence="1">
    <location>
        <begin position="130"/>
        <end position="168"/>
    </location>
</feature>
<feature type="compositionally biased region" description="Polar residues" evidence="1">
    <location>
        <begin position="130"/>
        <end position="139"/>
    </location>
</feature>
<reference evidence="2 3" key="1">
    <citation type="submission" date="2015-03" db="EMBL/GenBank/DDBJ databases">
        <title>RNA-seq based gene annotation and comparative genomics of four Zymoseptoria species reveal species-specific pathogenicity related genes and transposable element activity.</title>
        <authorList>
            <person name="Grandaubert J."/>
            <person name="Bhattacharyya A."/>
            <person name="Stukenbrock E.H."/>
        </authorList>
    </citation>
    <scope>NUCLEOTIDE SEQUENCE [LARGE SCALE GENOMIC DNA]</scope>
    <source>
        <strain evidence="2 3">Zb18110</strain>
    </source>
</reference>
<feature type="compositionally biased region" description="Basic and acidic residues" evidence="1">
    <location>
        <begin position="84"/>
        <end position="94"/>
    </location>
</feature>
<dbReference type="AlphaFoldDB" id="A0A0F4GDC6"/>
<comment type="caution">
    <text evidence="2">The sequence shown here is derived from an EMBL/GenBank/DDBJ whole genome shotgun (WGS) entry which is preliminary data.</text>
</comment>
<feature type="compositionally biased region" description="Basic residues" evidence="1">
    <location>
        <begin position="149"/>
        <end position="164"/>
    </location>
</feature>
<protein>
    <submittedName>
        <fullName evidence="2">Uncharacterized protein</fullName>
    </submittedName>
</protein>
<evidence type="ECO:0000313" key="2">
    <source>
        <dbReference type="EMBL" id="KJX94200.1"/>
    </source>
</evidence>
<dbReference type="EMBL" id="LAFY01004167">
    <property type="protein sequence ID" value="KJX94200.1"/>
    <property type="molecule type" value="Genomic_DNA"/>
</dbReference>
<dbReference type="OrthoDB" id="5419666at2759"/>
<gene>
    <name evidence="2" type="ORF">TI39_contig4208g00012</name>
</gene>